<comment type="cofactor">
    <cofactor evidence="12">
        <name>Mg(2+)</name>
        <dbReference type="ChEBI" id="CHEBI:18420"/>
    </cofactor>
    <text evidence="12">Binds 2 magnesium ions per subunit.</text>
</comment>
<dbReference type="CDD" id="cd02598">
    <property type="entry name" value="HAD_BPGM"/>
    <property type="match status" value="1"/>
</dbReference>
<feature type="binding site" evidence="11">
    <location>
        <begin position="45"/>
        <end position="50"/>
    </location>
    <ligand>
        <name>substrate</name>
    </ligand>
</feature>
<dbReference type="InterPro" id="IPR010976">
    <property type="entry name" value="B-phosphoglucomutase_hydrolase"/>
</dbReference>
<dbReference type="SFLD" id="SFLDG01135">
    <property type="entry name" value="C1.5.6:_HAD__Beta-PGM__Phospha"/>
    <property type="match status" value="1"/>
</dbReference>
<name>A0A972FR59_9GAMM</name>
<evidence type="ECO:0000256" key="9">
    <source>
        <dbReference type="ARBA" id="ARBA00044991"/>
    </source>
</evidence>
<evidence type="ECO:0000256" key="7">
    <source>
        <dbReference type="ARBA" id="ARBA00044926"/>
    </source>
</evidence>
<protein>
    <recommendedName>
        <fullName evidence="9">Beta-phosphoglucomutase</fullName>
        <ecNumber evidence="8">5.4.2.6</ecNumber>
    </recommendedName>
</protein>
<dbReference type="PANTHER" id="PTHR46193">
    <property type="entry name" value="6-PHOSPHOGLUCONATE PHOSPHATASE"/>
    <property type="match status" value="1"/>
</dbReference>
<dbReference type="SUPFAM" id="SSF56784">
    <property type="entry name" value="HAD-like"/>
    <property type="match status" value="1"/>
</dbReference>
<dbReference type="InterPro" id="IPR036412">
    <property type="entry name" value="HAD-like_sf"/>
</dbReference>
<dbReference type="GO" id="GO:0008801">
    <property type="term" value="F:beta-phosphoglucomutase activity"/>
    <property type="evidence" value="ECO:0007669"/>
    <property type="project" value="UniProtKB-EC"/>
</dbReference>
<keyword evidence="5 14" id="KW-0413">Isomerase</keyword>
<evidence type="ECO:0000256" key="5">
    <source>
        <dbReference type="ARBA" id="ARBA00023235"/>
    </source>
</evidence>
<evidence type="ECO:0000256" key="12">
    <source>
        <dbReference type="PIRSR" id="PIRSR610972-3"/>
    </source>
</evidence>
<comment type="catalytic activity">
    <reaction evidence="7">
        <text>beta-D-glucose 1-phosphate = beta-D-glucose 6-phosphate</text>
        <dbReference type="Rhea" id="RHEA:20113"/>
        <dbReference type="ChEBI" id="CHEBI:57684"/>
        <dbReference type="ChEBI" id="CHEBI:58247"/>
        <dbReference type="EC" id="5.4.2.6"/>
    </reaction>
</comment>
<dbReference type="GO" id="GO:0005975">
    <property type="term" value="P:carbohydrate metabolic process"/>
    <property type="evidence" value="ECO:0007669"/>
    <property type="project" value="InterPro"/>
</dbReference>
<evidence type="ECO:0000313" key="15">
    <source>
        <dbReference type="Proteomes" id="UP000737113"/>
    </source>
</evidence>
<dbReference type="InterPro" id="IPR023198">
    <property type="entry name" value="PGP-like_dom2"/>
</dbReference>
<evidence type="ECO:0000256" key="11">
    <source>
        <dbReference type="PIRSR" id="PIRSR610972-2"/>
    </source>
</evidence>
<dbReference type="InterPro" id="IPR006439">
    <property type="entry name" value="HAD-SF_hydro_IA"/>
</dbReference>
<feature type="active site" description="Proton donor/acceptor" evidence="10">
    <location>
        <position position="12"/>
    </location>
</feature>
<feature type="binding site" evidence="12">
    <location>
        <position position="12"/>
    </location>
    <ligand>
        <name>Mg(2+)</name>
        <dbReference type="ChEBI" id="CHEBI:18420"/>
    </ligand>
</feature>
<dbReference type="InterPro" id="IPR023214">
    <property type="entry name" value="HAD_sf"/>
</dbReference>
<keyword evidence="15" id="KW-1185">Reference proteome</keyword>
<evidence type="ECO:0000256" key="2">
    <source>
        <dbReference type="ARBA" id="ARBA00022553"/>
    </source>
</evidence>
<dbReference type="Gene3D" id="3.40.50.1000">
    <property type="entry name" value="HAD superfamily/HAD-like"/>
    <property type="match status" value="1"/>
</dbReference>
<keyword evidence="6" id="KW-0119">Carbohydrate metabolism</keyword>
<gene>
    <name evidence="14" type="primary">pgmB</name>
    <name evidence="14" type="ORF">HC757_05465</name>
</gene>
<dbReference type="NCBIfam" id="TIGR01509">
    <property type="entry name" value="HAD-SF-IA-v3"/>
    <property type="match status" value="1"/>
</dbReference>
<dbReference type="PANTHER" id="PTHR46193:SF18">
    <property type="entry name" value="HEXITOL PHOSPHATASE B"/>
    <property type="match status" value="1"/>
</dbReference>
<feature type="site" description="Important for catalytic activity and assists the phosphoryl transfer reaction to Asp8 by balancing charge and orienting the reacting groups" evidence="13">
    <location>
        <position position="115"/>
    </location>
</feature>
<dbReference type="Pfam" id="PF00702">
    <property type="entry name" value="Hydrolase"/>
    <property type="match status" value="1"/>
</dbReference>
<evidence type="ECO:0000256" key="8">
    <source>
        <dbReference type="ARBA" id="ARBA00044968"/>
    </source>
</evidence>
<organism evidence="14 15">
    <name type="scientific">Shewanella salipaludis</name>
    <dbReference type="NCBI Taxonomy" id="2723052"/>
    <lineage>
        <taxon>Bacteria</taxon>
        <taxon>Pseudomonadati</taxon>
        <taxon>Pseudomonadota</taxon>
        <taxon>Gammaproteobacteria</taxon>
        <taxon>Alteromonadales</taxon>
        <taxon>Shewanellaceae</taxon>
        <taxon>Shewanella</taxon>
    </lineage>
</organism>
<evidence type="ECO:0000256" key="4">
    <source>
        <dbReference type="ARBA" id="ARBA00022842"/>
    </source>
</evidence>
<reference evidence="14" key="1">
    <citation type="submission" date="2020-04" db="EMBL/GenBank/DDBJ databases">
        <title>Description of Shewanella salipaludis sp. nov., isolated from a salt marsh.</title>
        <authorList>
            <person name="Park S."/>
            <person name="Yoon J.-H."/>
        </authorList>
    </citation>
    <scope>NUCLEOTIDE SEQUENCE</scope>
    <source>
        <strain evidence="14">SHSM-M6</strain>
    </source>
</reference>
<dbReference type="Gene3D" id="1.10.150.240">
    <property type="entry name" value="Putative phosphatase, domain 2"/>
    <property type="match status" value="1"/>
</dbReference>
<feature type="binding site" evidence="11">
    <location>
        <begin position="115"/>
        <end position="119"/>
    </location>
    <ligand>
        <name>substrate</name>
    </ligand>
</feature>
<feature type="binding site" evidence="11">
    <location>
        <begin position="10"/>
        <end position="12"/>
    </location>
    <ligand>
        <name>substrate</name>
    </ligand>
</feature>
<feature type="binding site" evidence="11">
    <location>
        <position position="53"/>
    </location>
    <ligand>
        <name>substrate</name>
    </ligand>
</feature>
<dbReference type="SFLD" id="SFLDG01129">
    <property type="entry name" value="C1.5:_HAD__Beta-PGM__Phosphata"/>
    <property type="match status" value="1"/>
</dbReference>
<keyword evidence="2" id="KW-0597">Phosphoprotein</keyword>
<dbReference type="InterPro" id="IPR051600">
    <property type="entry name" value="Beta-PGM-like"/>
</dbReference>
<accession>A0A972FR59</accession>
<feature type="active site" description="Proton donor/acceptor" evidence="10">
    <location>
        <position position="10"/>
    </location>
</feature>
<dbReference type="AlphaFoldDB" id="A0A972FR59"/>
<dbReference type="Proteomes" id="UP000737113">
    <property type="component" value="Unassembled WGS sequence"/>
</dbReference>
<dbReference type="EMBL" id="JAAXYH010000002">
    <property type="protein sequence ID" value="NMH64615.1"/>
    <property type="molecule type" value="Genomic_DNA"/>
</dbReference>
<dbReference type="NCBIfam" id="TIGR01990">
    <property type="entry name" value="bPGM"/>
    <property type="match status" value="1"/>
</dbReference>
<dbReference type="InterPro" id="IPR010972">
    <property type="entry name" value="Beta-PGM"/>
</dbReference>
<feature type="binding site" evidence="12">
    <location>
        <position position="170"/>
    </location>
    <ligand>
        <name>Mg(2+)</name>
        <dbReference type="ChEBI" id="CHEBI:18420"/>
    </ligand>
</feature>
<comment type="caution">
    <text evidence="14">The sequence shown here is derived from an EMBL/GenBank/DDBJ whole genome shotgun (WGS) entry which is preliminary data.</text>
</comment>
<comment type="similarity">
    <text evidence="1">Belongs to the HAD-like hydrolase superfamily. CbbY/CbbZ/Gph/YieH family.</text>
</comment>
<feature type="binding site" evidence="11">
    <location>
        <position position="146"/>
    </location>
    <ligand>
        <name>substrate</name>
    </ligand>
</feature>
<proteinExistence type="inferred from homology"/>
<keyword evidence="4 12" id="KW-0460">Magnesium</keyword>
<keyword evidence="3 12" id="KW-0479">Metal-binding</keyword>
<feature type="binding site" evidence="12">
    <location>
        <position position="10"/>
    </location>
    <ligand>
        <name>Mg(2+)</name>
        <dbReference type="ChEBI" id="CHEBI:18420"/>
    </ligand>
</feature>
<dbReference type="SFLD" id="SFLDS00003">
    <property type="entry name" value="Haloacid_Dehalogenase"/>
    <property type="match status" value="1"/>
</dbReference>
<evidence type="ECO:0000313" key="14">
    <source>
        <dbReference type="EMBL" id="NMH64615.1"/>
    </source>
</evidence>
<dbReference type="NCBIfam" id="TIGR02009">
    <property type="entry name" value="PGMB-YQAB-SF"/>
    <property type="match status" value="1"/>
</dbReference>
<evidence type="ECO:0000256" key="3">
    <source>
        <dbReference type="ARBA" id="ARBA00022723"/>
    </source>
</evidence>
<dbReference type="EC" id="5.4.2.6" evidence="8"/>
<evidence type="ECO:0000256" key="6">
    <source>
        <dbReference type="ARBA" id="ARBA00023277"/>
    </source>
</evidence>
<feature type="binding site" evidence="11">
    <location>
        <position position="77"/>
    </location>
    <ligand>
        <name>substrate</name>
    </ligand>
</feature>
<evidence type="ECO:0000256" key="1">
    <source>
        <dbReference type="ARBA" id="ARBA00006171"/>
    </source>
</evidence>
<evidence type="ECO:0000256" key="13">
    <source>
        <dbReference type="PIRSR" id="PIRSR610972-4"/>
    </source>
</evidence>
<feature type="binding site" evidence="12">
    <location>
        <position position="171"/>
    </location>
    <ligand>
        <name>Mg(2+)</name>
        <dbReference type="ChEBI" id="CHEBI:18420"/>
    </ligand>
</feature>
<evidence type="ECO:0000256" key="10">
    <source>
        <dbReference type="PIRSR" id="PIRSR610972-1"/>
    </source>
</evidence>
<feature type="binding site" evidence="11">
    <location>
        <position position="26"/>
    </location>
    <ligand>
        <name>substrate</name>
    </ligand>
</feature>
<dbReference type="GO" id="GO:0000287">
    <property type="term" value="F:magnesium ion binding"/>
    <property type="evidence" value="ECO:0007669"/>
    <property type="project" value="InterPro"/>
</dbReference>
<sequence length="223" mass="23726">MNMQPSVIFDLDGVITDTAHYHYLAWKALADSIGAPFDAEANEALKGIDRMASLRWIAARSARDFSEAELAILAERKNAHYQRLIADMAPEDAFPGVPELLLALRRKGCRIGLASVSKNAAFVLDKLRLTELFDYVADAASIVRTKPDPEIFLTVAAALGTPPAACVGIEDAAAGVEAILAARMPAIGVGSSEILGRANLVVAHTREITPEMIFALAASVAEG</sequence>
<feature type="site" description="Important for catalytic activity and assists the phosphoryl transfer reaction to Asp8 by balancing charge and orienting the reacting groups" evidence="13">
    <location>
        <position position="146"/>
    </location>
</feature>